<dbReference type="GO" id="GO:0017148">
    <property type="term" value="P:negative regulation of translation"/>
    <property type="evidence" value="ECO:0007669"/>
    <property type="project" value="UniProtKB-UniRule"/>
</dbReference>
<dbReference type="eggNOG" id="COG0799">
    <property type="taxonomic scope" value="Bacteria"/>
</dbReference>
<dbReference type="SUPFAM" id="SSF81301">
    <property type="entry name" value="Nucleotidyltransferase"/>
    <property type="match status" value="1"/>
</dbReference>
<keyword evidence="2" id="KW-0810">Translation regulation</keyword>
<comment type="subcellular location">
    <subcellularLocation>
        <location evidence="2">Cytoplasm</location>
    </subcellularLocation>
</comment>
<dbReference type="GO" id="GO:0090071">
    <property type="term" value="P:negative regulation of ribosome biogenesis"/>
    <property type="evidence" value="ECO:0007669"/>
    <property type="project" value="UniProtKB-UniRule"/>
</dbReference>
<name>S0F9P3_9BACT</name>
<evidence type="ECO:0000256" key="2">
    <source>
        <dbReference type="HAMAP-Rule" id="MF_01477"/>
    </source>
</evidence>
<sequence length="150" mass="17304">MSVSFAIYRKASIFAYLIILIKKLKQKSRNRMDKEKKLIEKITEGIQEKKGKKIVIADLTGIEDTICNYFVICQGNSPSQVLAIVDSVKEHVRKEMGEKVYAIDGTRNAQWVAMDYSDIIVHIFLPEVRDFYNLEHLWADAKLIQIPDLD</sequence>
<dbReference type="InterPro" id="IPR043519">
    <property type="entry name" value="NT_sf"/>
</dbReference>
<dbReference type="STRING" id="547042.BACCOPRO_02625"/>
<gene>
    <name evidence="2" type="primary">rsfS</name>
    <name evidence="3" type="ORF">BACCOPRO_02625</name>
</gene>
<organism evidence="3 4">
    <name type="scientific">Phocaeicola coprophilus DSM 18228 = JCM 13818</name>
    <dbReference type="NCBI Taxonomy" id="547042"/>
    <lineage>
        <taxon>Bacteria</taxon>
        <taxon>Pseudomonadati</taxon>
        <taxon>Bacteroidota</taxon>
        <taxon>Bacteroidia</taxon>
        <taxon>Bacteroidales</taxon>
        <taxon>Bacteroidaceae</taxon>
        <taxon>Phocaeicola</taxon>
    </lineage>
</organism>
<dbReference type="EMBL" id="ACBW01000169">
    <property type="protein sequence ID" value="EEF77113.1"/>
    <property type="molecule type" value="Genomic_DNA"/>
</dbReference>
<keyword evidence="2" id="KW-0963">Cytoplasm</keyword>
<dbReference type="NCBIfam" id="TIGR00090">
    <property type="entry name" value="rsfS_iojap_ybeB"/>
    <property type="match status" value="1"/>
</dbReference>
<dbReference type="PANTHER" id="PTHR21043:SF0">
    <property type="entry name" value="MITOCHONDRIAL ASSEMBLY OF RIBOSOMAL LARGE SUBUNIT PROTEIN 1"/>
    <property type="match status" value="1"/>
</dbReference>
<dbReference type="InterPro" id="IPR004394">
    <property type="entry name" value="Iojap/RsfS/C7orf30"/>
</dbReference>
<reference evidence="3 4" key="1">
    <citation type="submission" date="2008-12" db="EMBL/GenBank/DDBJ databases">
        <authorList>
            <person name="Fulton L."/>
            <person name="Clifton S."/>
            <person name="Fulton B."/>
            <person name="Xu J."/>
            <person name="Minx P."/>
            <person name="Pepin K.H."/>
            <person name="Johnson M."/>
            <person name="Bhonagiri V."/>
            <person name="Nash W.E."/>
            <person name="Mardis E.R."/>
            <person name="Wilson R.K."/>
        </authorList>
    </citation>
    <scope>NUCLEOTIDE SEQUENCE [LARGE SCALE GENOMIC DNA]</scope>
    <source>
        <strain evidence="3 4">DSM 18228</strain>
    </source>
</reference>
<dbReference type="AlphaFoldDB" id="S0F9P3"/>
<dbReference type="HOGENOM" id="CLU_092688_2_2_10"/>
<comment type="similarity">
    <text evidence="1 2">Belongs to the Iojap/RsfS family.</text>
</comment>
<accession>S0F9P3</accession>
<comment type="function">
    <text evidence="2">Functions as a ribosomal silencing factor. Interacts with ribosomal protein uL14 (rplN), blocking formation of intersubunit bridge B8. Prevents association of the 30S and 50S ribosomal subunits and the formation of functional ribosomes, thus repressing translation.</text>
</comment>
<proteinExistence type="inferred from homology"/>
<comment type="subunit">
    <text evidence="2">Interacts with ribosomal protein uL14 (rplN).</text>
</comment>
<dbReference type="Pfam" id="PF02410">
    <property type="entry name" value="RsfS"/>
    <property type="match status" value="1"/>
</dbReference>
<dbReference type="GO" id="GO:0043023">
    <property type="term" value="F:ribosomal large subunit binding"/>
    <property type="evidence" value="ECO:0007669"/>
    <property type="project" value="TreeGrafter"/>
</dbReference>
<dbReference type="HAMAP" id="MF_01477">
    <property type="entry name" value="Iojap_RsfS"/>
    <property type="match status" value="1"/>
</dbReference>
<evidence type="ECO:0000313" key="4">
    <source>
        <dbReference type="Proteomes" id="UP000014073"/>
    </source>
</evidence>
<dbReference type="PANTHER" id="PTHR21043">
    <property type="entry name" value="IOJAP SUPERFAMILY ORTHOLOG"/>
    <property type="match status" value="1"/>
</dbReference>
<dbReference type="Proteomes" id="UP000014073">
    <property type="component" value="Unassembled WGS sequence"/>
</dbReference>
<evidence type="ECO:0000313" key="3">
    <source>
        <dbReference type="EMBL" id="EEF77113.1"/>
    </source>
</evidence>
<keyword evidence="2" id="KW-0678">Repressor</keyword>
<comment type="caution">
    <text evidence="3">The sequence shown here is derived from an EMBL/GenBank/DDBJ whole genome shotgun (WGS) entry which is preliminary data.</text>
</comment>
<protein>
    <recommendedName>
        <fullName evidence="2">Ribosomal silencing factor RsfS</fullName>
    </recommendedName>
</protein>
<dbReference type="GO" id="GO:0005737">
    <property type="term" value="C:cytoplasm"/>
    <property type="evidence" value="ECO:0007669"/>
    <property type="project" value="UniProtKB-SubCell"/>
</dbReference>
<dbReference type="Gene3D" id="3.30.460.10">
    <property type="entry name" value="Beta Polymerase, domain 2"/>
    <property type="match status" value="1"/>
</dbReference>
<evidence type="ECO:0000256" key="1">
    <source>
        <dbReference type="ARBA" id="ARBA00010574"/>
    </source>
</evidence>
<keyword evidence="4" id="KW-1185">Reference proteome</keyword>
<dbReference type="GO" id="GO:0042256">
    <property type="term" value="P:cytosolic ribosome assembly"/>
    <property type="evidence" value="ECO:0007669"/>
    <property type="project" value="UniProtKB-UniRule"/>
</dbReference>